<comment type="caution">
    <text evidence="3">The sequence shown here is derived from an EMBL/GenBank/DDBJ whole genome shotgun (WGS) entry which is preliminary data.</text>
</comment>
<name>A0AAE3FNP5_9EURY</name>
<evidence type="ECO:0000313" key="4">
    <source>
        <dbReference type="Proteomes" id="UP001202674"/>
    </source>
</evidence>
<organism evidence="3 4">
    <name type="scientific">Natranaeroarchaeum aerophilus</name>
    <dbReference type="NCBI Taxonomy" id="2917711"/>
    <lineage>
        <taxon>Archaea</taxon>
        <taxon>Methanobacteriati</taxon>
        <taxon>Methanobacteriota</taxon>
        <taxon>Stenosarchaea group</taxon>
        <taxon>Halobacteria</taxon>
        <taxon>Halobacteriales</taxon>
        <taxon>Natronoarchaeaceae</taxon>
        <taxon>Natranaeroarchaeum</taxon>
    </lineage>
</organism>
<protein>
    <submittedName>
        <fullName evidence="3">Uncharacterized protein</fullName>
    </submittedName>
</protein>
<feature type="compositionally biased region" description="Polar residues" evidence="1">
    <location>
        <begin position="52"/>
        <end position="65"/>
    </location>
</feature>
<dbReference type="RefSeq" id="WP_250593819.1">
    <property type="nucleotide sequence ID" value="NZ_JAKRVY010000001.1"/>
</dbReference>
<dbReference type="AlphaFoldDB" id="A0AAE3FNP5"/>
<feature type="transmembrane region" description="Helical" evidence="2">
    <location>
        <begin position="20"/>
        <end position="41"/>
    </location>
</feature>
<proteinExistence type="predicted"/>
<accession>A0AAE3FNP5</accession>
<sequence>MAGFAAYFSGFYDRLSIIEAPIMAIGMMALSFVIVYQQLVIRRLKSKRQKGTSESVTSAGSDRQK</sequence>
<gene>
    <name evidence="3" type="ORF">AArcSt11_01275</name>
</gene>
<dbReference type="Proteomes" id="UP001202674">
    <property type="component" value="Unassembled WGS sequence"/>
</dbReference>
<evidence type="ECO:0000313" key="3">
    <source>
        <dbReference type="EMBL" id="MCL9812280.1"/>
    </source>
</evidence>
<evidence type="ECO:0000256" key="1">
    <source>
        <dbReference type="SAM" id="MobiDB-lite"/>
    </source>
</evidence>
<evidence type="ECO:0000256" key="2">
    <source>
        <dbReference type="SAM" id="Phobius"/>
    </source>
</evidence>
<dbReference type="EMBL" id="JAKRVY010000001">
    <property type="protein sequence ID" value="MCL9812280.1"/>
    <property type="molecule type" value="Genomic_DNA"/>
</dbReference>
<keyword evidence="2" id="KW-1133">Transmembrane helix</keyword>
<keyword evidence="4" id="KW-1185">Reference proteome</keyword>
<keyword evidence="2" id="KW-0472">Membrane</keyword>
<reference evidence="3 4" key="1">
    <citation type="journal article" date="2022" name="Syst. Appl. Microbiol.">
        <title>Natronocalculus amylovorans gen. nov., sp. nov., and Natranaeroarchaeum aerophilus sp. nov., dominant culturable amylolytic natronoarchaea from hypersaline soda lakes in southwestern Siberia.</title>
        <authorList>
            <person name="Sorokin D.Y."/>
            <person name="Elcheninov A.G."/>
            <person name="Khizhniak T.V."/>
            <person name="Koenen M."/>
            <person name="Bale N.J."/>
            <person name="Damste J.S.S."/>
            <person name="Kublanov I.V."/>
        </authorList>
    </citation>
    <scope>NUCLEOTIDE SEQUENCE [LARGE SCALE GENOMIC DNA]</scope>
    <source>
        <strain evidence="3 4">AArc-St1-1</strain>
    </source>
</reference>
<feature type="region of interest" description="Disordered" evidence="1">
    <location>
        <begin position="46"/>
        <end position="65"/>
    </location>
</feature>
<keyword evidence="2" id="KW-0812">Transmembrane</keyword>